<reference evidence="3 4" key="1">
    <citation type="submission" date="2020-02" db="EMBL/GenBank/DDBJ databases">
        <title>Relaxed selection underlies rapid genomic changes in the transitions from sociality to social parasitism in ants.</title>
        <authorList>
            <person name="Bi X."/>
        </authorList>
    </citation>
    <scope>NUCLEOTIDE SEQUENCE [LARGE SCALE GENOMIC DNA]</scope>
    <source>
        <strain evidence="3">BGI-DK2014b</strain>
        <tissue evidence="3">Whole body</tissue>
    </source>
</reference>
<dbReference type="InterPro" id="IPR013665">
    <property type="entry name" value="Sfi1_dom"/>
</dbReference>
<evidence type="ECO:0000313" key="3">
    <source>
        <dbReference type="EMBL" id="KAG5336804.1"/>
    </source>
</evidence>
<dbReference type="Proteomes" id="UP000670152">
    <property type="component" value="Unassembled WGS sequence"/>
</dbReference>
<dbReference type="PANTHER" id="PTHR22028">
    <property type="entry name" value="SFI1 SPINDLE BODY DOMAIN-CONTAINING PROTEIN-RELATED"/>
    <property type="match status" value="1"/>
</dbReference>
<dbReference type="EMBL" id="JAANIB010003724">
    <property type="protein sequence ID" value="KAG5336804.1"/>
    <property type="molecule type" value="Genomic_DNA"/>
</dbReference>
<feature type="domain" description="Sfi1 spindle body" evidence="2">
    <location>
        <begin position="484"/>
        <end position="625"/>
    </location>
</feature>
<dbReference type="OrthoDB" id="6256972at2759"/>
<sequence length="682" mass="82424">MMLFEDEVRKLMDKMMKVTIFEPSEKRRMLEDERKTFLDPNVIMDARHRIFREDLASSPAKSSVLAEARRLLMQEKMKELQTKREQAFIQRELRKFEQDLQKSRPKFCGLCSRKNIASSDDENFWKTSSRVKTKNYHKNYTCEYIINRILINKRSSKPIEQKLTVTQKKNKKPIAEVSSVESKDSKLCSTNGIEIAPFGNIKVTIKDKPNYESEEQRLNILRSYFETLRKNARDKRRLYEIMTRIQTILSQRKLKSYIHIWKMHVKKVKAQREQAAKNPDIPKIEMLVDTIKEVQKELKSNHRTKPKDPPSNSRNPESLKKFPSKPFIVESPTQSRLNAQKEIIRKQRMKLVEQNKIIEELKLKQVQEAITRSGEETVNAARETLTHCGQQTRRSLIQLMRQAGYRDKSLIAPVQVPNPPKFLARMEARAEVRRDRIKLRKEARRKKLEDEKRKEEAARRTEEQERKRLQQEASREARRMREERERQRAREIERCKKLNAMAEAFYRKYLLRRYITVLVEKKNNDMKKADDYYKRCLLRKVFMMWRMETERQNNVKFKLTTSLYNRNLLRYGLQKWKEVAKEERRKDQVARDFCDMRLQNKYLKMWKIKTIECKVEELKRERLASLHYEEKLKIKYFNIWKRYPEMIPVILERKRLRNMWREIVQEIIPDFDPRQRGVILED</sequence>
<name>A0A836GCS7_9HYME</name>
<keyword evidence="4" id="KW-1185">Reference proteome</keyword>
<evidence type="ECO:0000259" key="2">
    <source>
        <dbReference type="Pfam" id="PF08457"/>
    </source>
</evidence>
<protein>
    <submittedName>
        <fullName evidence="3">CC191 protein</fullName>
    </submittedName>
</protein>
<evidence type="ECO:0000313" key="4">
    <source>
        <dbReference type="Proteomes" id="UP000670152"/>
    </source>
</evidence>
<accession>A0A836GCS7</accession>
<feature type="region of interest" description="Disordered" evidence="1">
    <location>
        <begin position="445"/>
        <end position="488"/>
    </location>
</feature>
<evidence type="ECO:0000256" key="1">
    <source>
        <dbReference type="SAM" id="MobiDB-lite"/>
    </source>
</evidence>
<feature type="non-terminal residue" evidence="3">
    <location>
        <position position="1"/>
    </location>
</feature>
<feature type="compositionally biased region" description="Basic and acidic residues" evidence="1">
    <location>
        <begin position="447"/>
        <end position="488"/>
    </location>
</feature>
<feature type="non-terminal residue" evidence="3">
    <location>
        <position position="682"/>
    </location>
</feature>
<dbReference type="Pfam" id="PF08457">
    <property type="entry name" value="Sfi1"/>
    <property type="match status" value="1"/>
</dbReference>
<organism evidence="3 4">
    <name type="scientific">Acromyrmex heyeri</name>
    <dbReference type="NCBI Taxonomy" id="230685"/>
    <lineage>
        <taxon>Eukaryota</taxon>
        <taxon>Metazoa</taxon>
        <taxon>Ecdysozoa</taxon>
        <taxon>Arthropoda</taxon>
        <taxon>Hexapoda</taxon>
        <taxon>Insecta</taxon>
        <taxon>Pterygota</taxon>
        <taxon>Neoptera</taxon>
        <taxon>Endopterygota</taxon>
        <taxon>Hymenoptera</taxon>
        <taxon>Apocrita</taxon>
        <taxon>Aculeata</taxon>
        <taxon>Formicoidea</taxon>
        <taxon>Formicidae</taxon>
        <taxon>Myrmicinae</taxon>
        <taxon>Acromyrmex</taxon>
    </lineage>
</organism>
<dbReference type="PANTHER" id="PTHR22028:SF5">
    <property type="entry name" value="COILED-COIL DOMAIN-CONTAINING PROTEIN 191"/>
    <property type="match status" value="1"/>
</dbReference>
<gene>
    <name evidence="3" type="primary">Ccdc191</name>
    <name evidence="3" type="ORF">G6Z77_0001357</name>
</gene>
<dbReference type="InterPro" id="IPR052270">
    <property type="entry name" value="CACF_protein"/>
</dbReference>
<proteinExistence type="predicted"/>
<feature type="region of interest" description="Disordered" evidence="1">
    <location>
        <begin position="298"/>
        <end position="333"/>
    </location>
</feature>
<comment type="caution">
    <text evidence="3">The sequence shown here is derived from an EMBL/GenBank/DDBJ whole genome shotgun (WGS) entry which is preliminary data.</text>
</comment>
<dbReference type="AlphaFoldDB" id="A0A836GCS7"/>